<feature type="compositionally biased region" description="Polar residues" evidence="2">
    <location>
        <begin position="89"/>
        <end position="103"/>
    </location>
</feature>
<evidence type="ECO:0000313" key="3">
    <source>
        <dbReference type="EMBL" id="MQL84874.1"/>
    </source>
</evidence>
<keyword evidence="1" id="KW-0175">Coiled coil</keyword>
<evidence type="ECO:0000256" key="2">
    <source>
        <dbReference type="SAM" id="MobiDB-lite"/>
    </source>
</evidence>
<feature type="region of interest" description="Disordered" evidence="2">
    <location>
        <begin position="68"/>
        <end position="103"/>
    </location>
</feature>
<accession>A0A843UT17</accession>
<name>A0A843UT17_COLES</name>
<feature type="coiled-coil region" evidence="1">
    <location>
        <begin position="385"/>
        <end position="436"/>
    </location>
</feature>
<dbReference type="Proteomes" id="UP000652761">
    <property type="component" value="Unassembled WGS sequence"/>
</dbReference>
<protein>
    <submittedName>
        <fullName evidence="3">Uncharacterized protein</fullName>
    </submittedName>
</protein>
<dbReference type="AlphaFoldDB" id="A0A843UT17"/>
<comment type="caution">
    <text evidence="3">The sequence shown here is derived from an EMBL/GenBank/DDBJ whole genome shotgun (WGS) entry which is preliminary data.</text>
</comment>
<sequence length="465" mass="50403">MTEEVVALVPEQGAVLEDVPAPSEKGKRQATKVHSLKPTTLQVPLRASSRAAGRLALLKIRRGVRVSSSETPVTISSESSSSTDGARHISTSGKTRASSDVSSTEKISALKGIGDDSTSSAAASPIIETEITATRDILSKRDPSPMVLSSGVLPSAEVDPSLSWAIVVYNPLRIAVQEGASEVALEAGEGALMQVSDSSNIPPQSQVLRIEAATMAEESASTTVVPEAQVVYPVEGSSSIIALPSCPGIVDASIWAEVDRQVSFQVPPVTMSGSSFPFELIIKQQLSSLRLIIDRDPRPRYEKIKPIIEKMTELLACMGCPLDDWVRRVTLVLKFLKRAQFMRDEMPTYAMMLQTQRSECERALKPLCATEDHNLALIEANAESSAVLQDKILALKAALTDAEAELQRLKDLRAQYEEANSKLKVQTTEIKAVLKKVKIQEERLREMASSPSVGITSLEEIFRDL</sequence>
<proteinExistence type="predicted"/>
<evidence type="ECO:0000313" key="4">
    <source>
        <dbReference type="Proteomes" id="UP000652761"/>
    </source>
</evidence>
<gene>
    <name evidence="3" type="ORF">Taro_017399</name>
</gene>
<feature type="compositionally biased region" description="Low complexity" evidence="2">
    <location>
        <begin position="68"/>
        <end position="83"/>
    </location>
</feature>
<reference evidence="3" key="1">
    <citation type="submission" date="2017-07" db="EMBL/GenBank/DDBJ databases">
        <title>Taro Niue Genome Assembly and Annotation.</title>
        <authorList>
            <person name="Atibalentja N."/>
            <person name="Keating K."/>
            <person name="Fields C.J."/>
        </authorList>
    </citation>
    <scope>NUCLEOTIDE SEQUENCE</scope>
    <source>
        <strain evidence="3">Niue_2</strain>
        <tissue evidence="3">Leaf</tissue>
    </source>
</reference>
<organism evidence="3 4">
    <name type="scientific">Colocasia esculenta</name>
    <name type="common">Wild taro</name>
    <name type="synonym">Arum esculentum</name>
    <dbReference type="NCBI Taxonomy" id="4460"/>
    <lineage>
        <taxon>Eukaryota</taxon>
        <taxon>Viridiplantae</taxon>
        <taxon>Streptophyta</taxon>
        <taxon>Embryophyta</taxon>
        <taxon>Tracheophyta</taxon>
        <taxon>Spermatophyta</taxon>
        <taxon>Magnoliopsida</taxon>
        <taxon>Liliopsida</taxon>
        <taxon>Araceae</taxon>
        <taxon>Aroideae</taxon>
        <taxon>Colocasieae</taxon>
        <taxon>Colocasia</taxon>
    </lineage>
</organism>
<evidence type="ECO:0000256" key="1">
    <source>
        <dbReference type="SAM" id="Coils"/>
    </source>
</evidence>
<dbReference type="EMBL" id="NMUH01000792">
    <property type="protein sequence ID" value="MQL84874.1"/>
    <property type="molecule type" value="Genomic_DNA"/>
</dbReference>
<keyword evidence="4" id="KW-1185">Reference proteome</keyword>